<evidence type="ECO:0000313" key="3">
    <source>
        <dbReference type="Proteomes" id="UP001283341"/>
    </source>
</evidence>
<sequence length="203" mass="22677">MIRLMIPHQVTGKATARQLPSVLEYVSSLAFCYVPVLIMTTETNFVGSCLLGEGVFTRRVSIRKWSTSARQAAGHTDIWAWRLELEAGLETSPILPALECCTYFQRPAMRWPRQSSRLNLTLLPASPVPWPGTGLRPSFSCLPTQLSVWRKTHLDQRWRLFTQPSPHNQTSPSPAEPRAELARSSSSSRLLFAQGVDTSASRA</sequence>
<feature type="compositionally biased region" description="Polar residues" evidence="1">
    <location>
        <begin position="162"/>
        <end position="173"/>
    </location>
</feature>
<dbReference type="Proteomes" id="UP001283341">
    <property type="component" value="Unassembled WGS sequence"/>
</dbReference>
<protein>
    <submittedName>
        <fullName evidence="2">Uncharacterized protein</fullName>
    </submittedName>
</protein>
<reference evidence="2" key="1">
    <citation type="journal article" date="2023" name="Mol. Phylogenet. Evol.">
        <title>Genome-scale phylogeny and comparative genomics of the fungal order Sordariales.</title>
        <authorList>
            <person name="Hensen N."/>
            <person name="Bonometti L."/>
            <person name="Westerberg I."/>
            <person name="Brannstrom I.O."/>
            <person name="Guillou S."/>
            <person name="Cros-Aarteil S."/>
            <person name="Calhoun S."/>
            <person name="Haridas S."/>
            <person name="Kuo A."/>
            <person name="Mondo S."/>
            <person name="Pangilinan J."/>
            <person name="Riley R."/>
            <person name="LaButti K."/>
            <person name="Andreopoulos B."/>
            <person name="Lipzen A."/>
            <person name="Chen C."/>
            <person name="Yan M."/>
            <person name="Daum C."/>
            <person name="Ng V."/>
            <person name="Clum A."/>
            <person name="Steindorff A."/>
            <person name="Ohm R.A."/>
            <person name="Martin F."/>
            <person name="Silar P."/>
            <person name="Natvig D.O."/>
            <person name="Lalanne C."/>
            <person name="Gautier V."/>
            <person name="Ament-Velasquez S.L."/>
            <person name="Kruys A."/>
            <person name="Hutchinson M.I."/>
            <person name="Powell A.J."/>
            <person name="Barry K."/>
            <person name="Miller A.N."/>
            <person name="Grigoriev I.V."/>
            <person name="Debuchy R."/>
            <person name="Gladieux P."/>
            <person name="Hiltunen Thoren M."/>
            <person name="Johannesson H."/>
        </authorList>
    </citation>
    <scope>NUCLEOTIDE SEQUENCE</scope>
    <source>
        <strain evidence="2">CBS 118394</strain>
    </source>
</reference>
<accession>A0AAE0ITG0</accession>
<gene>
    <name evidence="2" type="ORF">B0H66DRAFT_75087</name>
</gene>
<proteinExistence type="predicted"/>
<evidence type="ECO:0000256" key="1">
    <source>
        <dbReference type="SAM" id="MobiDB-lite"/>
    </source>
</evidence>
<evidence type="ECO:0000313" key="2">
    <source>
        <dbReference type="EMBL" id="KAK3330795.1"/>
    </source>
</evidence>
<name>A0AAE0ITG0_9PEZI</name>
<comment type="caution">
    <text evidence="2">The sequence shown here is derived from an EMBL/GenBank/DDBJ whole genome shotgun (WGS) entry which is preliminary data.</text>
</comment>
<organism evidence="2 3">
    <name type="scientific">Apodospora peruviana</name>
    <dbReference type="NCBI Taxonomy" id="516989"/>
    <lineage>
        <taxon>Eukaryota</taxon>
        <taxon>Fungi</taxon>
        <taxon>Dikarya</taxon>
        <taxon>Ascomycota</taxon>
        <taxon>Pezizomycotina</taxon>
        <taxon>Sordariomycetes</taxon>
        <taxon>Sordariomycetidae</taxon>
        <taxon>Sordariales</taxon>
        <taxon>Lasiosphaeriaceae</taxon>
        <taxon>Apodospora</taxon>
    </lineage>
</organism>
<feature type="region of interest" description="Disordered" evidence="1">
    <location>
        <begin position="162"/>
        <end position="203"/>
    </location>
</feature>
<dbReference type="EMBL" id="JAUEDM010000001">
    <property type="protein sequence ID" value="KAK3330795.1"/>
    <property type="molecule type" value="Genomic_DNA"/>
</dbReference>
<keyword evidence="3" id="KW-1185">Reference proteome</keyword>
<dbReference type="AlphaFoldDB" id="A0AAE0ITG0"/>
<feature type="compositionally biased region" description="Low complexity" evidence="1">
    <location>
        <begin position="182"/>
        <end position="191"/>
    </location>
</feature>
<reference evidence="2" key="2">
    <citation type="submission" date="2023-06" db="EMBL/GenBank/DDBJ databases">
        <authorList>
            <consortium name="Lawrence Berkeley National Laboratory"/>
            <person name="Haridas S."/>
            <person name="Hensen N."/>
            <person name="Bonometti L."/>
            <person name="Westerberg I."/>
            <person name="Brannstrom I.O."/>
            <person name="Guillou S."/>
            <person name="Cros-Aarteil S."/>
            <person name="Calhoun S."/>
            <person name="Kuo A."/>
            <person name="Mondo S."/>
            <person name="Pangilinan J."/>
            <person name="Riley R."/>
            <person name="Labutti K."/>
            <person name="Andreopoulos B."/>
            <person name="Lipzen A."/>
            <person name="Chen C."/>
            <person name="Yanf M."/>
            <person name="Daum C."/>
            <person name="Ng V."/>
            <person name="Clum A."/>
            <person name="Steindorff A."/>
            <person name="Ohm R."/>
            <person name="Martin F."/>
            <person name="Silar P."/>
            <person name="Natvig D."/>
            <person name="Lalanne C."/>
            <person name="Gautier V."/>
            <person name="Ament-Velasquez S.L."/>
            <person name="Kruys A."/>
            <person name="Hutchinson M.I."/>
            <person name="Powell A.J."/>
            <person name="Barry K."/>
            <person name="Miller A.N."/>
            <person name="Grigoriev I.V."/>
            <person name="Debuchy R."/>
            <person name="Gladieux P."/>
            <person name="Thoren M.H."/>
            <person name="Johannesson H."/>
        </authorList>
    </citation>
    <scope>NUCLEOTIDE SEQUENCE</scope>
    <source>
        <strain evidence="2">CBS 118394</strain>
    </source>
</reference>